<gene>
    <name evidence="2" type="ORF">GCM10010995_25660</name>
</gene>
<dbReference type="InterPro" id="IPR010982">
    <property type="entry name" value="Lambda_DNA-bd_dom_sf"/>
</dbReference>
<sequence length="104" mass="11597">MLKITESSGNVFSDLGFENADELQAKSALARQISIVIKEKKLRQREAEEITGVNQGDISKIINGHCDRFSIDRLFSMLLKLGQDIEITVHPAQTGLGHINFMRA</sequence>
<comment type="caution">
    <text evidence="2">The sequence shown here is derived from an EMBL/GenBank/DDBJ whole genome shotgun (WGS) entry which is preliminary data.</text>
</comment>
<dbReference type="CDD" id="cd00093">
    <property type="entry name" value="HTH_XRE"/>
    <property type="match status" value="1"/>
</dbReference>
<dbReference type="OrthoDB" id="129377at2"/>
<reference evidence="2" key="2">
    <citation type="submission" date="2020-09" db="EMBL/GenBank/DDBJ databases">
        <authorList>
            <person name="Sun Q."/>
            <person name="Zhou Y."/>
        </authorList>
    </citation>
    <scope>NUCLEOTIDE SEQUENCE</scope>
    <source>
        <strain evidence="2">CGMCC 1.15758</strain>
    </source>
</reference>
<dbReference type="EMBL" id="BMJS01000047">
    <property type="protein sequence ID" value="GGG07046.1"/>
    <property type="molecule type" value="Genomic_DNA"/>
</dbReference>
<protein>
    <submittedName>
        <fullName evidence="2">Transcriptional regulator</fullName>
    </submittedName>
</protein>
<dbReference type="InterPro" id="IPR001387">
    <property type="entry name" value="Cro/C1-type_HTH"/>
</dbReference>
<dbReference type="InterPro" id="IPR039554">
    <property type="entry name" value="HigA2-like_HTH"/>
</dbReference>
<evidence type="ECO:0000313" key="2">
    <source>
        <dbReference type="EMBL" id="GGG07046.1"/>
    </source>
</evidence>
<keyword evidence="3" id="KW-1185">Reference proteome</keyword>
<dbReference type="Gene3D" id="1.10.260.40">
    <property type="entry name" value="lambda repressor-like DNA-binding domains"/>
    <property type="match status" value="1"/>
</dbReference>
<dbReference type="SUPFAM" id="SSF47413">
    <property type="entry name" value="lambda repressor-like DNA-binding domains"/>
    <property type="match status" value="1"/>
</dbReference>
<feature type="domain" description="HigA2-like helix-turn-helix" evidence="1">
    <location>
        <begin position="11"/>
        <end position="89"/>
    </location>
</feature>
<accession>A0A8J2Z6T3</accession>
<evidence type="ECO:0000313" key="3">
    <source>
        <dbReference type="Proteomes" id="UP000636949"/>
    </source>
</evidence>
<proteinExistence type="predicted"/>
<organism evidence="2 3">
    <name type="scientific">Cysteiniphilum litorale</name>
    <dbReference type="NCBI Taxonomy" id="2056700"/>
    <lineage>
        <taxon>Bacteria</taxon>
        <taxon>Pseudomonadati</taxon>
        <taxon>Pseudomonadota</taxon>
        <taxon>Gammaproteobacteria</taxon>
        <taxon>Thiotrichales</taxon>
        <taxon>Fastidiosibacteraceae</taxon>
        <taxon>Cysteiniphilum</taxon>
    </lineage>
</organism>
<name>A0A8J2Z6T3_9GAMM</name>
<dbReference type="RefSeq" id="WP_117004010.1">
    <property type="nucleotide sequence ID" value="NZ_BMJS01000047.1"/>
</dbReference>
<dbReference type="AlphaFoldDB" id="A0A8J2Z6T3"/>
<reference evidence="2" key="1">
    <citation type="journal article" date="2014" name="Int. J. Syst. Evol. Microbiol.">
        <title>Complete genome sequence of Corynebacterium casei LMG S-19264T (=DSM 44701T), isolated from a smear-ripened cheese.</title>
        <authorList>
            <consortium name="US DOE Joint Genome Institute (JGI-PGF)"/>
            <person name="Walter F."/>
            <person name="Albersmeier A."/>
            <person name="Kalinowski J."/>
            <person name="Ruckert C."/>
        </authorList>
    </citation>
    <scope>NUCLEOTIDE SEQUENCE</scope>
    <source>
        <strain evidence="2">CGMCC 1.15758</strain>
    </source>
</reference>
<dbReference type="Proteomes" id="UP000636949">
    <property type="component" value="Unassembled WGS sequence"/>
</dbReference>
<evidence type="ECO:0000259" key="1">
    <source>
        <dbReference type="Pfam" id="PF13744"/>
    </source>
</evidence>
<dbReference type="Pfam" id="PF13744">
    <property type="entry name" value="HTH_37"/>
    <property type="match status" value="1"/>
</dbReference>
<dbReference type="GO" id="GO:0003677">
    <property type="term" value="F:DNA binding"/>
    <property type="evidence" value="ECO:0007669"/>
    <property type="project" value="InterPro"/>
</dbReference>